<dbReference type="SMART" id="SM00184">
    <property type="entry name" value="RING"/>
    <property type="match status" value="1"/>
</dbReference>
<dbReference type="EMBL" id="JAHUZN010000007">
    <property type="protein sequence ID" value="KAG8487458.1"/>
    <property type="molecule type" value="Genomic_DNA"/>
</dbReference>
<feature type="transmembrane region" description="Helical" evidence="2">
    <location>
        <begin position="85"/>
        <end position="109"/>
    </location>
</feature>
<organism evidence="4 5">
    <name type="scientific">Gossypium anomalum</name>
    <dbReference type="NCBI Taxonomy" id="47600"/>
    <lineage>
        <taxon>Eukaryota</taxon>
        <taxon>Viridiplantae</taxon>
        <taxon>Streptophyta</taxon>
        <taxon>Embryophyta</taxon>
        <taxon>Tracheophyta</taxon>
        <taxon>Spermatophyta</taxon>
        <taxon>Magnoliopsida</taxon>
        <taxon>eudicotyledons</taxon>
        <taxon>Gunneridae</taxon>
        <taxon>Pentapetalae</taxon>
        <taxon>rosids</taxon>
        <taxon>malvids</taxon>
        <taxon>Malvales</taxon>
        <taxon>Malvaceae</taxon>
        <taxon>Malvoideae</taxon>
        <taxon>Gossypium</taxon>
    </lineage>
</organism>
<dbReference type="PROSITE" id="PS50089">
    <property type="entry name" value="ZF_RING_2"/>
    <property type="match status" value="1"/>
</dbReference>
<dbReference type="InterPro" id="IPR013083">
    <property type="entry name" value="Znf_RING/FYVE/PHD"/>
</dbReference>
<evidence type="ECO:0000313" key="4">
    <source>
        <dbReference type="EMBL" id="KAG8487458.1"/>
    </source>
</evidence>
<keyword evidence="5" id="KW-1185">Reference proteome</keyword>
<dbReference type="Proteomes" id="UP000701853">
    <property type="component" value="Chromosome 7"/>
</dbReference>
<dbReference type="CDD" id="cd16454">
    <property type="entry name" value="RING-H2_PA-TM-RING"/>
    <property type="match status" value="1"/>
</dbReference>
<evidence type="ECO:0000256" key="2">
    <source>
        <dbReference type="SAM" id="Phobius"/>
    </source>
</evidence>
<feature type="transmembrane region" description="Helical" evidence="2">
    <location>
        <begin position="153"/>
        <end position="176"/>
    </location>
</feature>
<keyword evidence="1" id="KW-0862">Zinc</keyword>
<keyword evidence="1" id="KW-0479">Metal-binding</keyword>
<gene>
    <name evidence="4" type="ORF">CXB51_018631</name>
</gene>
<evidence type="ECO:0000256" key="1">
    <source>
        <dbReference type="PROSITE-ProRule" id="PRU00175"/>
    </source>
</evidence>
<evidence type="ECO:0000313" key="5">
    <source>
        <dbReference type="Proteomes" id="UP000701853"/>
    </source>
</evidence>
<protein>
    <recommendedName>
        <fullName evidence="3">RING-type domain-containing protein</fullName>
    </recommendedName>
</protein>
<feature type="transmembrane region" description="Helical" evidence="2">
    <location>
        <begin position="121"/>
        <end position="141"/>
    </location>
</feature>
<dbReference type="GO" id="GO:0008270">
    <property type="term" value="F:zinc ion binding"/>
    <property type="evidence" value="ECO:0007669"/>
    <property type="project" value="UniProtKB-KW"/>
</dbReference>
<keyword evidence="2" id="KW-0812">Transmembrane</keyword>
<dbReference type="OrthoDB" id="8062037at2759"/>
<keyword evidence="1" id="KW-0863">Zinc-finger</keyword>
<accession>A0A8J5YDY2</accession>
<dbReference type="PANTHER" id="PTHR46225">
    <property type="entry name" value="C3H4 TYPE ZINC FINGER PROTEIN"/>
    <property type="match status" value="1"/>
</dbReference>
<dbReference type="InterPro" id="IPR001841">
    <property type="entry name" value="Znf_RING"/>
</dbReference>
<keyword evidence="2" id="KW-0472">Membrane</keyword>
<dbReference type="Pfam" id="PF13639">
    <property type="entry name" value="zf-RING_2"/>
    <property type="match status" value="1"/>
</dbReference>
<reference evidence="4 5" key="1">
    <citation type="journal article" date="2021" name="bioRxiv">
        <title>The Gossypium anomalum genome as a resource for cotton improvement and evolutionary analysis of hybrid incompatibility.</title>
        <authorList>
            <person name="Grover C.E."/>
            <person name="Yuan D."/>
            <person name="Arick M.A."/>
            <person name="Miller E.R."/>
            <person name="Hu G."/>
            <person name="Peterson D.G."/>
            <person name="Wendel J.F."/>
            <person name="Udall J.A."/>
        </authorList>
    </citation>
    <scope>NUCLEOTIDE SEQUENCE [LARGE SCALE GENOMIC DNA]</scope>
    <source>
        <strain evidence="4">JFW-Udall</strain>
        <tissue evidence="4">Leaf</tissue>
    </source>
</reference>
<name>A0A8J5YDY2_9ROSI</name>
<keyword evidence="2" id="KW-1133">Transmembrane helix</keyword>
<feature type="transmembrane region" description="Helical" evidence="2">
    <location>
        <begin position="51"/>
        <end position="73"/>
    </location>
</feature>
<dbReference type="Gene3D" id="3.30.40.10">
    <property type="entry name" value="Zinc/RING finger domain, C3HC4 (zinc finger)"/>
    <property type="match status" value="1"/>
</dbReference>
<comment type="caution">
    <text evidence="4">The sequence shown here is derived from an EMBL/GenBank/DDBJ whole genome shotgun (WGS) entry which is preliminary data.</text>
</comment>
<dbReference type="AlphaFoldDB" id="A0A8J5YDY2"/>
<sequence>MEQTQENLHESNDHVLDIAPNDGQVVNNVDSHEPVIQPSSSHGSFMSSFCFWVYIRLVFNISQIVASITVMVVSRNEKPQAPLSTWIMGYAAGCAASIPILFQHCFLPYPTLSRLLEHFKWVLKAYFFVWFIIGNVWLFGGYSSSGASNLHRLCIMFLVFSYLEFTMPFILCVVLACCCGDLGLIKGASSECIESLPTYTFKLQKDGSGSIRKIISEVKGGAETVGTEKDCTIPGDDAVCCICLASYADNDMLKELPCSHFFHTNCVDKWLKMKALCPLCKCTYLATFPSRLLLDYRQRWKTTKMRRGKRETKKPKLQRLYIQGYL</sequence>
<dbReference type="SUPFAM" id="SSF57850">
    <property type="entry name" value="RING/U-box"/>
    <property type="match status" value="1"/>
</dbReference>
<evidence type="ECO:0000259" key="3">
    <source>
        <dbReference type="PROSITE" id="PS50089"/>
    </source>
</evidence>
<dbReference type="PANTHER" id="PTHR46225:SF7">
    <property type="entry name" value="SUPERFAMILY PROTEIN, PUTATIVE-RELATED"/>
    <property type="match status" value="1"/>
</dbReference>
<proteinExistence type="predicted"/>
<feature type="domain" description="RING-type" evidence="3">
    <location>
        <begin position="240"/>
        <end position="281"/>
    </location>
</feature>